<feature type="domain" description="HTH araC/xylS-type" evidence="5">
    <location>
        <begin position="232"/>
        <end position="330"/>
    </location>
</feature>
<dbReference type="InterPro" id="IPR050204">
    <property type="entry name" value="AraC_XylS_family_regulators"/>
</dbReference>
<evidence type="ECO:0000256" key="4">
    <source>
        <dbReference type="SAM" id="MobiDB-lite"/>
    </source>
</evidence>
<evidence type="ECO:0000313" key="7">
    <source>
        <dbReference type="Proteomes" id="UP000823823"/>
    </source>
</evidence>
<protein>
    <submittedName>
        <fullName evidence="6">Helix-turn-helix domain-containing protein</fullName>
    </submittedName>
</protein>
<feature type="region of interest" description="Disordered" evidence="4">
    <location>
        <begin position="132"/>
        <end position="185"/>
    </location>
</feature>
<keyword evidence="2" id="KW-0238">DNA-binding</keyword>
<evidence type="ECO:0000256" key="2">
    <source>
        <dbReference type="ARBA" id="ARBA00023125"/>
    </source>
</evidence>
<accession>A0A9D2LCL8</accession>
<dbReference type="InterPro" id="IPR013096">
    <property type="entry name" value="Cupin_2"/>
</dbReference>
<dbReference type="EMBL" id="DWZH01000044">
    <property type="protein sequence ID" value="HJB10164.1"/>
    <property type="molecule type" value="Genomic_DNA"/>
</dbReference>
<dbReference type="AlphaFoldDB" id="A0A9D2LCL8"/>
<dbReference type="SUPFAM" id="SSF51182">
    <property type="entry name" value="RmlC-like cupins"/>
    <property type="match status" value="1"/>
</dbReference>
<gene>
    <name evidence="6" type="ORF">H9786_06480</name>
</gene>
<keyword evidence="1" id="KW-0805">Transcription regulation</keyword>
<dbReference type="Proteomes" id="UP000823823">
    <property type="component" value="Unassembled WGS sequence"/>
</dbReference>
<dbReference type="InterPro" id="IPR018060">
    <property type="entry name" value="HTH_AraC"/>
</dbReference>
<sequence length="332" mass="35321">MTQWPISDAVEEMPPGLWIRRGAPPPMFSMHRHDDVEINLVLDGQLHYLFGGQPLTIGEGEIAVFWAAQPHGLVDSRTGDMCWLHVPFSMFLSWGLPQAQTAPLLSAQPLITRAPDLAARIAHMAERWGEEVGGAGPGGRSGAGTVDGAGVPDGVRAPDGADRVCAANGPDRAGAADRADRPGRADDDSIEIALLEIQAAVRRVLRTASQANLEPPSDSGGSVPAVRLRQVSAMAQYVRDHHRSPIAVADIAAAVHLAPSHAMTVFRRTAGVTLGDYVTMCRVAEAQRLLLTTSMKVTEIADAAGFGSLSSFYEHVSAACGMTPREYRRQGG</sequence>
<dbReference type="InterPro" id="IPR009057">
    <property type="entry name" value="Homeodomain-like_sf"/>
</dbReference>
<comment type="caution">
    <text evidence="6">The sequence shown here is derived from an EMBL/GenBank/DDBJ whole genome shotgun (WGS) entry which is preliminary data.</text>
</comment>
<evidence type="ECO:0000313" key="6">
    <source>
        <dbReference type="EMBL" id="HJB10164.1"/>
    </source>
</evidence>
<dbReference type="SMART" id="SM00342">
    <property type="entry name" value="HTH_ARAC"/>
    <property type="match status" value="1"/>
</dbReference>
<evidence type="ECO:0000259" key="5">
    <source>
        <dbReference type="PROSITE" id="PS01124"/>
    </source>
</evidence>
<name>A0A9D2LCL8_9MICO</name>
<dbReference type="PROSITE" id="PS01124">
    <property type="entry name" value="HTH_ARAC_FAMILY_2"/>
    <property type="match status" value="1"/>
</dbReference>
<dbReference type="InterPro" id="IPR014710">
    <property type="entry name" value="RmlC-like_jellyroll"/>
</dbReference>
<reference evidence="6" key="2">
    <citation type="submission" date="2021-04" db="EMBL/GenBank/DDBJ databases">
        <authorList>
            <person name="Gilroy R."/>
        </authorList>
    </citation>
    <scope>NUCLEOTIDE SEQUENCE</scope>
    <source>
        <strain evidence="6">ChiHjej13B12-24818</strain>
    </source>
</reference>
<evidence type="ECO:0000256" key="1">
    <source>
        <dbReference type="ARBA" id="ARBA00023015"/>
    </source>
</evidence>
<dbReference type="PROSITE" id="PS00041">
    <property type="entry name" value="HTH_ARAC_FAMILY_1"/>
    <property type="match status" value="1"/>
</dbReference>
<dbReference type="PANTHER" id="PTHR46796">
    <property type="entry name" value="HTH-TYPE TRANSCRIPTIONAL ACTIVATOR RHAS-RELATED"/>
    <property type="match status" value="1"/>
</dbReference>
<dbReference type="PANTHER" id="PTHR46796:SF6">
    <property type="entry name" value="ARAC SUBFAMILY"/>
    <property type="match status" value="1"/>
</dbReference>
<dbReference type="Gene3D" id="1.10.10.60">
    <property type="entry name" value="Homeodomain-like"/>
    <property type="match status" value="2"/>
</dbReference>
<dbReference type="InterPro" id="IPR018062">
    <property type="entry name" value="HTH_AraC-typ_CS"/>
</dbReference>
<dbReference type="InterPro" id="IPR011051">
    <property type="entry name" value="RmlC_Cupin_sf"/>
</dbReference>
<organism evidence="6 7">
    <name type="scientific">Candidatus Brachybacterium merdavium</name>
    <dbReference type="NCBI Taxonomy" id="2838513"/>
    <lineage>
        <taxon>Bacteria</taxon>
        <taxon>Bacillati</taxon>
        <taxon>Actinomycetota</taxon>
        <taxon>Actinomycetes</taxon>
        <taxon>Micrococcales</taxon>
        <taxon>Dermabacteraceae</taxon>
        <taxon>Brachybacterium</taxon>
    </lineage>
</organism>
<feature type="compositionally biased region" description="Basic and acidic residues" evidence="4">
    <location>
        <begin position="174"/>
        <end position="185"/>
    </location>
</feature>
<feature type="compositionally biased region" description="Gly residues" evidence="4">
    <location>
        <begin position="132"/>
        <end position="147"/>
    </location>
</feature>
<proteinExistence type="predicted"/>
<keyword evidence="3" id="KW-0804">Transcription</keyword>
<dbReference type="Pfam" id="PF07883">
    <property type="entry name" value="Cupin_2"/>
    <property type="match status" value="1"/>
</dbReference>
<dbReference type="Pfam" id="PF12833">
    <property type="entry name" value="HTH_18"/>
    <property type="match status" value="1"/>
</dbReference>
<dbReference type="Gene3D" id="2.60.120.10">
    <property type="entry name" value="Jelly Rolls"/>
    <property type="match status" value="1"/>
</dbReference>
<dbReference type="SUPFAM" id="SSF46689">
    <property type="entry name" value="Homeodomain-like"/>
    <property type="match status" value="2"/>
</dbReference>
<dbReference type="GO" id="GO:0043565">
    <property type="term" value="F:sequence-specific DNA binding"/>
    <property type="evidence" value="ECO:0007669"/>
    <property type="project" value="InterPro"/>
</dbReference>
<reference evidence="6" key="1">
    <citation type="journal article" date="2021" name="PeerJ">
        <title>Extensive microbial diversity within the chicken gut microbiome revealed by metagenomics and culture.</title>
        <authorList>
            <person name="Gilroy R."/>
            <person name="Ravi A."/>
            <person name="Getino M."/>
            <person name="Pursley I."/>
            <person name="Horton D.L."/>
            <person name="Alikhan N.F."/>
            <person name="Baker D."/>
            <person name="Gharbi K."/>
            <person name="Hall N."/>
            <person name="Watson M."/>
            <person name="Adriaenssens E.M."/>
            <person name="Foster-Nyarko E."/>
            <person name="Jarju S."/>
            <person name="Secka A."/>
            <person name="Antonio M."/>
            <person name="Oren A."/>
            <person name="Chaudhuri R.R."/>
            <person name="La Ragione R."/>
            <person name="Hildebrand F."/>
            <person name="Pallen M.J."/>
        </authorList>
    </citation>
    <scope>NUCLEOTIDE SEQUENCE</scope>
    <source>
        <strain evidence="6">ChiHjej13B12-24818</strain>
    </source>
</reference>
<evidence type="ECO:0000256" key="3">
    <source>
        <dbReference type="ARBA" id="ARBA00023163"/>
    </source>
</evidence>
<dbReference type="GO" id="GO:0003700">
    <property type="term" value="F:DNA-binding transcription factor activity"/>
    <property type="evidence" value="ECO:0007669"/>
    <property type="project" value="InterPro"/>
</dbReference>